<reference evidence="1" key="1">
    <citation type="journal article" date="2023" name="G3 (Bethesda)">
        <title>Whole genome assembly and annotation of the endangered Caribbean coral Acropora cervicornis.</title>
        <authorList>
            <person name="Selwyn J.D."/>
            <person name="Vollmer S.V."/>
        </authorList>
    </citation>
    <scope>NUCLEOTIDE SEQUENCE</scope>
    <source>
        <strain evidence="1">K2</strain>
    </source>
</reference>
<dbReference type="Proteomes" id="UP001249851">
    <property type="component" value="Unassembled WGS sequence"/>
</dbReference>
<dbReference type="AlphaFoldDB" id="A0AAD9PQF8"/>
<organism evidence="1 2">
    <name type="scientific">Acropora cervicornis</name>
    <name type="common">Staghorn coral</name>
    <dbReference type="NCBI Taxonomy" id="6130"/>
    <lineage>
        <taxon>Eukaryota</taxon>
        <taxon>Metazoa</taxon>
        <taxon>Cnidaria</taxon>
        <taxon>Anthozoa</taxon>
        <taxon>Hexacorallia</taxon>
        <taxon>Scleractinia</taxon>
        <taxon>Astrocoeniina</taxon>
        <taxon>Acroporidae</taxon>
        <taxon>Acropora</taxon>
    </lineage>
</organism>
<dbReference type="EMBL" id="JARQWQ010000210">
    <property type="protein sequence ID" value="KAK2547148.1"/>
    <property type="molecule type" value="Genomic_DNA"/>
</dbReference>
<name>A0AAD9PQF8_ACRCE</name>
<comment type="caution">
    <text evidence="1">The sequence shown here is derived from an EMBL/GenBank/DDBJ whole genome shotgun (WGS) entry which is preliminary data.</text>
</comment>
<protein>
    <submittedName>
        <fullName evidence="1">Uncharacterized protein</fullName>
    </submittedName>
</protein>
<keyword evidence="2" id="KW-1185">Reference proteome</keyword>
<accession>A0AAD9PQF8</accession>
<reference evidence="1" key="2">
    <citation type="journal article" date="2023" name="Science">
        <title>Genomic signatures of disease resistance in endangered staghorn corals.</title>
        <authorList>
            <person name="Vollmer S.V."/>
            <person name="Selwyn J.D."/>
            <person name="Despard B.A."/>
            <person name="Roesel C.L."/>
        </authorList>
    </citation>
    <scope>NUCLEOTIDE SEQUENCE</scope>
    <source>
        <strain evidence="1">K2</strain>
    </source>
</reference>
<sequence>MFGTTRRNVEVYNITMQLLAVEGFLFEVECVNAEKDVLTYLLNPNIPTLTEETARPVEKSELR</sequence>
<proteinExistence type="predicted"/>
<evidence type="ECO:0000313" key="1">
    <source>
        <dbReference type="EMBL" id="KAK2547148.1"/>
    </source>
</evidence>
<evidence type="ECO:0000313" key="2">
    <source>
        <dbReference type="Proteomes" id="UP001249851"/>
    </source>
</evidence>
<gene>
    <name evidence="1" type="ORF">P5673_033073</name>
</gene>